<sequence>MKVSPLLLTLITFIFCTFAAPCNPKKILSKCPNLLRNASFGGKGNKPWSYHETGASALKSHIKGEVAKSGYTSVVFDITRIDQRPQVYQTVQGIVPDKHYTVKYSYKVMNGAPKAGDECKLKVQIGQDFQENAIEGKFIKKDWSQLQMKFMATNLAPTIQISARCEKSTENGVQIAVDDIILYEVTKDCPP</sequence>
<evidence type="ECO:0000256" key="2">
    <source>
        <dbReference type="SAM" id="SignalP"/>
    </source>
</evidence>
<feature type="chain" id="PRO_5040983972" description="CBM-cenC domain-containing protein" evidence="2">
    <location>
        <begin position="20"/>
        <end position="191"/>
    </location>
</feature>
<dbReference type="Pfam" id="PF02018">
    <property type="entry name" value="CBM_4_9"/>
    <property type="match status" value="1"/>
</dbReference>
<comment type="caution">
    <text evidence="4">The sequence shown here is derived from an EMBL/GenBank/DDBJ whole genome shotgun (WGS) entry which is preliminary data.</text>
</comment>
<dbReference type="EMBL" id="JAPEUR010000002">
    <property type="protein sequence ID" value="KAJ4329330.1"/>
    <property type="molecule type" value="Genomic_DNA"/>
</dbReference>
<accession>A0A9W9BUI4</accession>
<evidence type="ECO:0000256" key="1">
    <source>
        <dbReference type="ARBA" id="ARBA00022801"/>
    </source>
</evidence>
<dbReference type="GO" id="GO:0016798">
    <property type="term" value="F:hydrolase activity, acting on glycosyl bonds"/>
    <property type="evidence" value="ECO:0007669"/>
    <property type="project" value="InterPro"/>
</dbReference>
<dbReference type="Gene3D" id="2.60.120.260">
    <property type="entry name" value="Galactose-binding domain-like"/>
    <property type="match status" value="1"/>
</dbReference>
<feature type="domain" description="CBM-cenC" evidence="3">
    <location>
        <begin position="33"/>
        <end position="155"/>
    </location>
</feature>
<keyword evidence="1" id="KW-0378">Hydrolase</keyword>
<protein>
    <recommendedName>
        <fullName evidence="3">CBM-cenC domain-containing protein</fullName>
    </recommendedName>
</protein>
<feature type="signal peptide" evidence="2">
    <location>
        <begin position="1"/>
        <end position="19"/>
    </location>
</feature>
<dbReference type="Proteomes" id="UP001140502">
    <property type="component" value="Unassembled WGS sequence"/>
</dbReference>
<keyword evidence="2" id="KW-0732">Signal</keyword>
<gene>
    <name evidence="4" type="ORF">N0V84_000225</name>
</gene>
<evidence type="ECO:0000313" key="5">
    <source>
        <dbReference type="Proteomes" id="UP001140502"/>
    </source>
</evidence>
<evidence type="ECO:0000313" key="4">
    <source>
        <dbReference type="EMBL" id="KAJ4329330.1"/>
    </source>
</evidence>
<dbReference type="AlphaFoldDB" id="A0A9W9BUI4"/>
<evidence type="ECO:0000259" key="3">
    <source>
        <dbReference type="Pfam" id="PF02018"/>
    </source>
</evidence>
<name>A0A9W9BUI4_9HYPO</name>
<dbReference type="InterPro" id="IPR003305">
    <property type="entry name" value="CenC_carb-bd"/>
</dbReference>
<proteinExistence type="predicted"/>
<reference evidence="4" key="1">
    <citation type="submission" date="2022-10" db="EMBL/GenBank/DDBJ databases">
        <title>Tapping the CABI collections for fungal endophytes: first genome assemblies for Collariella, Neodidymelliopsis, Ascochyta clinopodiicola, Didymella pomorum, Didymosphaeria variabile, Neocosmospora piperis and Neocucurbitaria cava.</title>
        <authorList>
            <person name="Hill R."/>
        </authorList>
    </citation>
    <scope>NUCLEOTIDE SEQUENCE</scope>
    <source>
        <strain evidence="4">IMI 366586</strain>
    </source>
</reference>
<organism evidence="4 5">
    <name type="scientific">Fusarium piperis</name>
    <dbReference type="NCBI Taxonomy" id="1435070"/>
    <lineage>
        <taxon>Eukaryota</taxon>
        <taxon>Fungi</taxon>
        <taxon>Dikarya</taxon>
        <taxon>Ascomycota</taxon>
        <taxon>Pezizomycotina</taxon>
        <taxon>Sordariomycetes</taxon>
        <taxon>Hypocreomycetidae</taxon>
        <taxon>Hypocreales</taxon>
        <taxon>Nectriaceae</taxon>
        <taxon>Fusarium</taxon>
        <taxon>Fusarium solani species complex</taxon>
    </lineage>
</organism>
<keyword evidence="5" id="KW-1185">Reference proteome</keyword>
<dbReference type="OrthoDB" id="5012474at2759"/>